<dbReference type="InterPro" id="IPR013824">
    <property type="entry name" value="Topo_IA_cen_sub1"/>
</dbReference>
<keyword evidence="4" id="KW-0863">Zinc-finger</keyword>
<dbReference type="Pfam" id="PF01751">
    <property type="entry name" value="Toprim"/>
    <property type="match status" value="1"/>
</dbReference>
<feature type="site" description="Interaction with DNA" evidence="10">
    <location>
        <position position="145"/>
    </location>
</feature>
<dbReference type="EMBL" id="LR743511">
    <property type="protein sequence ID" value="CAA2144608.1"/>
    <property type="molecule type" value="Genomic_DNA"/>
</dbReference>
<dbReference type="InterPro" id="IPR013498">
    <property type="entry name" value="Topo_IA_Znf"/>
</dbReference>
<name>A0A679K806_9HYPH</name>
<dbReference type="InterPro" id="IPR003602">
    <property type="entry name" value="Topo_IA_DNA-bd_dom"/>
</dbReference>
<dbReference type="SUPFAM" id="SSF57783">
    <property type="entry name" value="Zinc beta-ribbon"/>
    <property type="match status" value="1"/>
</dbReference>
<dbReference type="AlphaFoldDB" id="A0A679K806"/>
<dbReference type="SMART" id="SM00436">
    <property type="entry name" value="TOP1Bc"/>
    <property type="match status" value="1"/>
</dbReference>
<dbReference type="PROSITE" id="PS00396">
    <property type="entry name" value="TOPO_IA_1"/>
    <property type="match status" value="1"/>
</dbReference>
<dbReference type="GO" id="GO:0008270">
    <property type="term" value="F:zinc ion binding"/>
    <property type="evidence" value="ECO:0007669"/>
    <property type="project" value="UniProtKB-KW"/>
</dbReference>
<dbReference type="InterPro" id="IPR003601">
    <property type="entry name" value="Topo_IA_2"/>
</dbReference>
<dbReference type="SMART" id="SM00493">
    <property type="entry name" value="TOPRIM"/>
    <property type="match status" value="1"/>
</dbReference>
<dbReference type="Pfam" id="PF01131">
    <property type="entry name" value="Topoisom_bac"/>
    <property type="match status" value="1"/>
</dbReference>
<evidence type="ECO:0000256" key="8">
    <source>
        <dbReference type="ARBA" id="ARBA00023125"/>
    </source>
</evidence>
<dbReference type="PANTHER" id="PTHR42785">
    <property type="entry name" value="DNA TOPOISOMERASE, TYPE IA, CORE"/>
    <property type="match status" value="1"/>
</dbReference>
<dbReference type="PROSITE" id="PS50880">
    <property type="entry name" value="TOPRIM"/>
    <property type="match status" value="1"/>
</dbReference>
<dbReference type="InterPro" id="IPR000380">
    <property type="entry name" value="Topo_IA"/>
</dbReference>
<dbReference type="InterPro" id="IPR025589">
    <property type="entry name" value="Toprim_C_rpt"/>
</dbReference>
<feature type="active site" description="O-(5'-phospho-DNA)-tyrosine intermediate" evidence="10">
    <location>
        <position position="303"/>
    </location>
</feature>
<evidence type="ECO:0000256" key="2">
    <source>
        <dbReference type="ARBA" id="ARBA00009446"/>
    </source>
</evidence>
<keyword evidence="9 10" id="KW-0413">Isomerase</keyword>
<dbReference type="Gene3D" id="1.10.290.10">
    <property type="entry name" value="Topoisomerase I, domain 4"/>
    <property type="match status" value="1"/>
</dbReference>
<dbReference type="InterPro" id="IPR013497">
    <property type="entry name" value="Topo_IA_cen"/>
</dbReference>
<feature type="site" description="Interaction with DNA" evidence="10">
    <location>
        <position position="157"/>
    </location>
</feature>
<feature type="domain" description="Toprim" evidence="12">
    <location>
        <begin position="1"/>
        <end position="106"/>
    </location>
</feature>
<evidence type="ECO:0000259" key="12">
    <source>
        <dbReference type="PROSITE" id="PS50880"/>
    </source>
</evidence>
<dbReference type="InterPro" id="IPR013825">
    <property type="entry name" value="Topo_IA_cen_sub2"/>
</dbReference>
<dbReference type="InterPro" id="IPR023406">
    <property type="entry name" value="Topo_IA_AS"/>
</dbReference>
<dbReference type="InterPro" id="IPR013826">
    <property type="entry name" value="Topo_IA_cen_sub3"/>
</dbReference>
<dbReference type="InterPro" id="IPR034149">
    <property type="entry name" value="TOPRIM_TopoI"/>
</dbReference>
<feature type="compositionally biased region" description="Low complexity" evidence="11">
    <location>
        <begin position="860"/>
        <end position="921"/>
    </location>
</feature>
<feature type="site" description="Interaction with DNA" evidence="10">
    <location>
        <position position="500"/>
    </location>
</feature>
<comment type="function">
    <text evidence="10">Releases the supercoiling and torsional tension of DNA, which is introduced during the DNA replication and transcription, by transiently cleaving and rejoining one strand of the DNA duplex. Introduces a single-strand break via transesterification at a target site in duplex DNA. The scissile phosphodiester is attacked by the catalytic tyrosine of the enzyme, resulting in the formation of a DNA-(5'-phosphotyrosyl)-enzyme intermediate and the expulsion of a 3'-OH DNA strand. The free DNA strand then undergoes passage around the unbroken strand, thus removing DNA supercoils. Finally, in the religation step, the DNA 3'-OH attacks the covalent intermediate to expel the active-site tyrosine and restore the DNA phosphodiester backbone.</text>
</comment>
<dbReference type="Pfam" id="PF13368">
    <property type="entry name" value="Toprim_C_rpt"/>
    <property type="match status" value="3"/>
</dbReference>
<organism evidence="14">
    <name type="scientific">Methylobacterium bullatum</name>
    <dbReference type="NCBI Taxonomy" id="570505"/>
    <lineage>
        <taxon>Bacteria</taxon>
        <taxon>Pseudomonadati</taxon>
        <taxon>Pseudomonadota</taxon>
        <taxon>Alphaproteobacteria</taxon>
        <taxon>Hyphomicrobiales</taxon>
        <taxon>Methylobacteriaceae</taxon>
        <taxon>Methylobacterium</taxon>
    </lineage>
</organism>
<dbReference type="GO" id="GO:0003677">
    <property type="term" value="F:DNA binding"/>
    <property type="evidence" value="ECO:0007669"/>
    <property type="project" value="UniProtKB-KW"/>
</dbReference>
<dbReference type="Gene3D" id="3.40.50.140">
    <property type="match status" value="1"/>
</dbReference>
<proteinExistence type="inferred from homology"/>
<dbReference type="GO" id="GO:0006265">
    <property type="term" value="P:DNA topological change"/>
    <property type="evidence" value="ECO:0007669"/>
    <property type="project" value="UniProtKB-UniRule"/>
</dbReference>
<dbReference type="Gene3D" id="2.70.20.10">
    <property type="entry name" value="Topoisomerase I, domain 3"/>
    <property type="match status" value="1"/>
</dbReference>
<evidence type="ECO:0000259" key="13">
    <source>
        <dbReference type="PROSITE" id="PS52039"/>
    </source>
</evidence>
<evidence type="ECO:0000313" key="14">
    <source>
        <dbReference type="EMBL" id="CAA2144608.1"/>
    </source>
</evidence>
<accession>A0A679K806</accession>
<keyword evidence="3" id="KW-0479">Metal-binding</keyword>
<evidence type="ECO:0000256" key="4">
    <source>
        <dbReference type="ARBA" id="ARBA00022771"/>
    </source>
</evidence>
<evidence type="ECO:0000256" key="11">
    <source>
        <dbReference type="SAM" id="MobiDB-lite"/>
    </source>
</evidence>
<comment type="caution">
    <text evidence="10">Lacks conserved residue(s) required for the propagation of feature annotation.</text>
</comment>
<dbReference type="InterPro" id="IPR023405">
    <property type="entry name" value="Topo_IA_core_domain"/>
</dbReference>
<dbReference type="GO" id="GO:0003917">
    <property type="term" value="F:DNA topoisomerase type I (single strand cut, ATP-independent) activity"/>
    <property type="evidence" value="ECO:0007669"/>
    <property type="project" value="UniProtKB-UniRule"/>
</dbReference>
<comment type="subunit">
    <text evidence="10">Monomer.</text>
</comment>
<feature type="compositionally biased region" description="Basic residues" evidence="11">
    <location>
        <begin position="849"/>
        <end position="859"/>
    </location>
</feature>
<feature type="site" description="Interaction with DNA" evidence="10">
    <location>
        <position position="305"/>
    </location>
</feature>
<dbReference type="PANTHER" id="PTHR42785:SF1">
    <property type="entry name" value="DNA TOPOISOMERASE"/>
    <property type="match status" value="1"/>
</dbReference>
<dbReference type="Gene3D" id="1.10.460.10">
    <property type="entry name" value="Topoisomerase I, domain 2"/>
    <property type="match status" value="1"/>
</dbReference>
<evidence type="ECO:0000256" key="1">
    <source>
        <dbReference type="ARBA" id="ARBA00000213"/>
    </source>
</evidence>
<dbReference type="Gene3D" id="3.30.65.10">
    <property type="entry name" value="Bacterial Topoisomerase I, domain 1"/>
    <property type="match status" value="1"/>
</dbReference>
<dbReference type="RefSeq" id="WP_339162882.1">
    <property type="nucleotide sequence ID" value="NZ_LR743511.1"/>
</dbReference>
<feature type="region of interest" description="Interaction with DNA" evidence="10">
    <location>
        <begin position="165"/>
        <end position="170"/>
    </location>
</feature>
<dbReference type="PROSITE" id="PS52039">
    <property type="entry name" value="TOPO_IA_2"/>
    <property type="match status" value="1"/>
</dbReference>
<comment type="catalytic activity">
    <reaction evidence="1 10">
        <text>ATP-independent breakage of single-stranded DNA, followed by passage and rejoining.</text>
        <dbReference type="EC" id="5.6.2.1"/>
    </reaction>
</comment>
<evidence type="ECO:0000256" key="10">
    <source>
        <dbReference type="HAMAP-Rule" id="MF_00952"/>
    </source>
</evidence>
<evidence type="ECO:0000256" key="6">
    <source>
        <dbReference type="ARBA" id="ARBA00022842"/>
    </source>
</evidence>
<feature type="site" description="Interaction with DNA" evidence="10">
    <location>
        <position position="141"/>
    </location>
</feature>
<dbReference type="InterPro" id="IPR005733">
    <property type="entry name" value="TopoI_bac-type"/>
</dbReference>
<evidence type="ECO:0000256" key="9">
    <source>
        <dbReference type="ARBA" id="ARBA00023235"/>
    </source>
</evidence>
<keyword evidence="6" id="KW-0460">Magnesium</keyword>
<gene>
    <name evidence="10 14" type="primary">topA</name>
    <name evidence="14" type="ORF">MBLL_03733</name>
</gene>
<dbReference type="CDD" id="cd00186">
    <property type="entry name" value="TOP1Ac"/>
    <property type="match status" value="1"/>
</dbReference>
<dbReference type="CDD" id="cd03363">
    <property type="entry name" value="TOPRIM_TopoIA_TopoI"/>
    <property type="match status" value="1"/>
</dbReference>
<dbReference type="NCBIfam" id="TIGR01051">
    <property type="entry name" value="topA_bact"/>
    <property type="match status" value="1"/>
</dbReference>
<dbReference type="EC" id="5.6.2.1" evidence="10"/>
<dbReference type="Pfam" id="PF01396">
    <property type="entry name" value="Zn_ribbon_Top1"/>
    <property type="match status" value="1"/>
</dbReference>
<keyword evidence="7 10" id="KW-0799">Topoisomerase</keyword>
<dbReference type="SUPFAM" id="SSF56712">
    <property type="entry name" value="Prokaryotic type I DNA topoisomerase"/>
    <property type="match status" value="1"/>
</dbReference>
<feature type="site" description="Interaction with DNA" evidence="10">
    <location>
        <position position="142"/>
    </location>
</feature>
<dbReference type="PRINTS" id="PR00417">
    <property type="entry name" value="PRTPISMRASEI"/>
</dbReference>
<feature type="region of interest" description="Disordered" evidence="11">
    <location>
        <begin position="845"/>
        <end position="927"/>
    </location>
</feature>
<evidence type="ECO:0000256" key="5">
    <source>
        <dbReference type="ARBA" id="ARBA00022833"/>
    </source>
</evidence>
<dbReference type="InterPro" id="IPR028612">
    <property type="entry name" value="Topoisom_1_IA"/>
</dbReference>
<feature type="region of interest" description="Disordered" evidence="11">
    <location>
        <begin position="684"/>
        <end position="707"/>
    </location>
</feature>
<dbReference type="SMART" id="SM00437">
    <property type="entry name" value="TOP1Ac"/>
    <property type="match status" value="1"/>
</dbReference>
<dbReference type="GO" id="GO:0005694">
    <property type="term" value="C:chromosome"/>
    <property type="evidence" value="ECO:0007669"/>
    <property type="project" value="InterPro"/>
</dbReference>
<dbReference type="HAMAP" id="MF_00952">
    <property type="entry name" value="Topoisom_1_prok"/>
    <property type="match status" value="1"/>
</dbReference>
<feature type="site" description="Interaction with DNA" evidence="10">
    <location>
        <position position="31"/>
    </location>
</feature>
<protein>
    <recommendedName>
        <fullName evidence="10">DNA topoisomerase 1</fullName>
        <ecNumber evidence="10">5.6.2.1</ecNumber>
    </recommendedName>
    <alternativeName>
        <fullName evidence="10">DNA topoisomerase I</fullName>
    </alternativeName>
</protein>
<sequence length="927" mass="100606">MKVVVVESPAKAKTINKYLGRDYEVLASFGHIRDLPAKDGSVDPEADFRMLWELDDRGSKRVSEIVRALKGADGLILATDPDREGEAISWHVVEALNARKAIKGMPIERVTFNAITKAAVDTAMRNPRQIDQALVDAYLARRALDYLVGFNLSPVLWRKLPGARSAGRVQSVALRLVCEREREIETFKPREYWSLVATLVTQDGAVFEARLVGADGKRIQRLDVGNGEDAAAFKRDLELATFQVGSVEAKPAKRHPAPPFTTSTLQQEASRKLGMAPAQTMRAAQKLYEGVEIGGETVGLITYMRTDGVDMAPEAIADARRVIGKEYGERYLPDVPRRYSAKAKNAQEAHEAVRPTDMSRLPKSVARYVDAEQAKLYDLIWTRTVASQMESAELERTTVDIVASVGPRKIELRATGQVVKFDGFLTLYQEGKDDEEDEDGKRLPPMKAGDALKRERIVSTQHFTEPPPRFSEASLVKRMEELGIGRPSTYAAVLQTLRDREYVRIEKKRLVAEDKGRLVTGFLESFFKRYVEYDFTADLETQLDRVSNAEIDWREVLRDFWKDFSAAISGTKELRVTEVLDALNDLLGAHIFPEKADGSNPRTCPTCGSGQLSLKLGKFGAFVGCSNYPECKYTRQLAANAVEGEGDGTSGGGQPGTRVLGDDPVTGMSVTLRDGRFGPFVQLGEASTDKEAPKPKRSSLPKGLSPSDVDLEKALRLLALPREVARHPESGEPILANLGRFGPYVQHGKMYANLGRDDDVLEIGANRAIDLIVAKEQGGGRRGPASDPGRALGNHPETGKAIVVKSGKYGPYVTDGTTNATLPKTLAADDIALPQALELIAAREAAGGGKKKAPARKTATKTAAKAGTAKAPAKKAAGTKAAAGTAAKSTATAAKTSTPKTTTPKTTTPKTTTAKKPAAKTAARKKA</sequence>
<evidence type="ECO:0000256" key="3">
    <source>
        <dbReference type="ARBA" id="ARBA00022723"/>
    </source>
</evidence>
<keyword evidence="8 10" id="KW-0238">DNA-binding</keyword>
<keyword evidence="5" id="KW-0862">Zinc</keyword>
<reference evidence="14" key="1">
    <citation type="submission" date="2019-12" db="EMBL/GenBank/DDBJ databases">
        <authorList>
            <person name="Cremers G."/>
        </authorList>
    </citation>
    <scope>NUCLEOTIDE SEQUENCE</scope>
    <source>
        <strain evidence="14">Mbul2</strain>
    </source>
</reference>
<evidence type="ECO:0000256" key="7">
    <source>
        <dbReference type="ARBA" id="ARBA00023029"/>
    </source>
</evidence>
<dbReference type="InterPro" id="IPR006171">
    <property type="entry name" value="TOPRIM_dom"/>
</dbReference>
<feature type="domain" description="Topo IA-type catalytic" evidence="13">
    <location>
        <begin position="131"/>
        <end position="568"/>
    </location>
</feature>
<comment type="similarity">
    <text evidence="2 10">Belongs to the type IA topoisomerase family.</text>
</comment>